<dbReference type="NCBIfam" id="NF008970">
    <property type="entry name" value="PRK12318.1"/>
    <property type="match status" value="1"/>
</dbReference>
<dbReference type="Proteomes" id="UP000199397">
    <property type="component" value="Unassembled WGS sequence"/>
</dbReference>
<dbReference type="CDD" id="cd01086">
    <property type="entry name" value="MetAP1"/>
    <property type="match status" value="1"/>
</dbReference>
<dbReference type="GO" id="GO:0005829">
    <property type="term" value="C:cytosol"/>
    <property type="evidence" value="ECO:0007669"/>
    <property type="project" value="TreeGrafter"/>
</dbReference>
<evidence type="ECO:0000259" key="8">
    <source>
        <dbReference type="Pfam" id="PF00557"/>
    </source>
</evidence>
<dbReference type="InterPro" id="IPR000994">
    <property type="entry name" value="Pept_M24"/>
</dbReference>
<evidence type="ECO:0000256" key="7">
    <source>
        <dbReference type="RuleBase" id="RU003653"/>
    </source>
</evidence>
<feature type="domain" description="Peptidase M24" evidence="8">
    <location>
        <begin position="20"/>
        <end position="251"/>
    </location>
</feature>
<dbReference type="EMBL" id="FNQP01000010">
    <property type="protein sequence ID" value="SEA59800.1"/>
    <property type="molecule type" value="Genomic_DNA"/>
</dbReference>
<comment type="subunit">
    <text evidence="6">Monomer.</text>
</comment>
<name>A0A1H4CHH9_9GAMM</name>
<dbReference type="EC" id="3.4.11.18" evidence="6 7"/>
<feature type="binding site" evidence="6">
    <location>
        <position position="88"/>
    </location>
    <ligand>
        <name>substrate</name>
    </ligand>
</feature>
<protein>
    <recommendedName>
        <fullName evidence="6 7">Methionine aminopeptidase</fullName>
        <shortName evidence="6">MAP</shortName>
        <shortName evidence="6">MetAP</shortName>
        <ecNumber evidence="6 7">3.4.11.18</ecNumber>
    </recommendedName>
    <alternativeName>
        <fullName evidence="6">Peptidase M</fullName>
    </alternativeName>
</protein>
<dbReference type="GO" id="GO:0046872">
    <property type="term" value="F:metal ion binding"/>
    <property type="evidence" value="ECO:0007669"/>
    <property type="project" value="UniProtKB-UniRule"/>
</dbReference>
<dbReference type="SUPFAM" id="SSF55920">
    <property type="entry name" value="Creatinase/aminopeptidase"/>
    <property type="match status" value="1"/>
</dbReference>
<comment type="catalytic activity">
    <reaction evidence="6 7">
        <text>Release of N-terminal amino acids, preferentially methionine, from peptides and arylamides.</text>
        <dbReference type="EC" id="3.4.11.18"/>
    </reaction>
</comment>
<feature type="binding site" evidence="6">
    <location>
        <position position="244"/>
    </location>
    <ligand>
        <name>a divalent metal cation</name>
        <dbReference type="ChEBI" id="CHEBI:60240"/>
        <label>2</label>
        <note>catalytic</note>
    </ligand>
</feature>
<gene>
    <name evidence="6" type="primary">map</name>
    <name evidence="9" type="ORF">SAMN05660964_01945</name>
</gene>
<dbReference type="Gene3D" id="3.90.230.10">
    <property type="entry name" value="Creatinase/methionine aminopeptidase superfamily"/>
    <property type="match status" value="1"/>
</dbReference>
<evidence type="ECO:0000256" key="1">
    <source>
        <dbReference type="ARBA" id="ARBA00002521"/>
    </source>
</evidence>
<dbReference type="PANTHER" id="PTHR43330:SF27">
    <property type="entry name" value="METHIONINE AMINOPEPTIDASE"/>
    <property type="match status" value="1"/>
</dbReference>
<dbReference type="OrthoDB" id="9802055at2"/>
<dbReference type="STRING" id="525918.SAMN05660964_01945"/>
<dbReference type="Pfam" id="PF00557">
    <property type="entry name" value="Peptidase_M24"/>
    <property type="match status" value="1"/>
</dbReference>
<feature type="binding site" evidence="6">
    <location>
        <position position="116"/>
    </location>
    <ligand>
        <name>a divalent metal cation</name>
        <dbReference type="ChEBI" id="CHEBI:60240"/>
        <label>1</label>
    </ligand>
</feature>
<dbReference type="InterPro" id="IPR036005">
    <property type="entry name" value="Creatinase/aminopeptidase-like"/>
</dbReference>
<keyword evidence="5 6" id="KW-0378">Hydrolase</keyword>
<evidence type="ECO:0000256" key="6">
    <source>
        <dbReference type="HAMAP-Rule" id="MF_01974"/>
    </source>
</evidence>
<proteinExistence type="inferred from homology"/>
<dbReference type="PANTHER" id="PTHR43330">
    <property type="entry name" value="METHIONINE AMINOPEPTIDASE"/>
    <property type="match status" value="1"/>
</dbReference>
<keyword evidence="10" id="KW-1185">Reference proteome</keyword>
<feature type="binding site" evidence="6">
    <location>
        <position position="105"/>
    </location>
    <ligand>
        <name>a divalent metal cation</name>
        <dbReference type="ChEBI" id="CHEBI:60240"/>
        <label>1</label>
    </ligand>
</feature>
<keyword evidence="4 6" id="KW-0479">Metal-binding</keyword>
<evidence type="ECO:0000313" key="9">
    <source>
        <dbReference type="EMBL" id="SEA59800.1"/>
    </source>
</evidence>
<evidence type="ECO:0000256" key="3">
    <source>
        <dbReference type="ARBA" id="ARBA00022670"/>
    </source>
</evidence>
<dbReference type="PROSITE" id="PS00680">
    <property type="entry name" value="MAP_1"/>
    <property type="match status" value="1"/>
</dbReference>
<dbReference type="GO" id="GO:0004239">
    <property type="term" value="F:initiator methionyl aminopeptidase activity"/>
    <property type="evidence" value="ECO:0007669"/>
    <property type="project" value="UniProtKB-UniRule"/>
</dbReference>
<accession>A0A1H4CHH9</accession>
<keyword evidence="2 6" id="KW-0031">Aminopeptidase</keyword>
<feature type="binding site" evidence="6">
    <location>
        <position position="116"/>
    </location>
    <ligand>
        <name>a divalent metal cation</name>
        <dbReference type="ChEBI" id="CHEBI:60240"/>
        <label>2</label>
        <note>catalytic</note>
    </ligand>
</feature>
<organism evidence="9 10">
    <name type="scientific">Thiothrix caldifontis</name>
    <dbReference type="NCBI Taxonomy" id="525918"/>
    <lineage>
        <taxon>Bacteria</taxon>
        <taxon>Pseudomonadati</taxon>
        <taxon>Pseudomonadota</taxon>
        <taxon>Gammaproteobacteria</taxon>
        <taxon>Thiotrichales</taxon>
        <taxon>Thiotrichaceae</taxon>
        <taxon>Thiothrix</taxon>
    </lineage>
</organism>
<reference evidence="9 10" key="1">
    <citation type="submission" date="2016-10" db="EMBL/GenBank/DDBJ databases">
        <authorList>
            <person name="de Groot N.N."/>
        </authorList>
    </citation>
    <scope>NUCLEOTIDE SEQUENCE [LARGE SCALE GENOMIC DNA]</scope>
    <source>
        <strain evidence="9 10">DSM 21228</strain>
    </source>
</reference>
<dbReference type="GO" id="GO:0006508">
    <property type="term" value="P:proteolysis"/>
    <property type="evidence" value="ECO:0007669"/>
    <property type="project" value="UniProtKB-KW"/>
</dbReference>
<dbReference type="PRINTS" id="PR00599">
    <property type="entry name" value="MAPEPTIDASE"/>
</dbReference>
<evidence type="ECO:0000256" key="2">
    <source>
        <dbReference type="ARBA" id="ARBA00022438"/>
    </source>
</evidence>
<feature type="binding site" evidence="6">
    <location>
        <position position="179"/>
    </location>
    <ligand>
        <name>a divalent metal cation</name>
        <dbReference type="ChEBI" id="CHEBI:60240"/>
        <label>2</label>
        <note>catalytic</note>
    </ligand>
</feature>
<dbReference type="InterPro" id="IPR002467">
    <property type="entry name" value="Pept_M24A_MAP1"/>
</dbReference>
<evidence type="ECO:0000256" key="5">
    <source>
        <dbReference type="ARBA" id="ARBA00022801"/>
    </source>
</evidence>
<dbReference type="HAMAP" id="MF_01974">
    <property type="entry name" value="MetAP_1"/>
    <property type="match status" value="1"/>
</dbReference>
<keyword evidence="3 6" id="KW-0645">Protease</keyword>
<dbReference type="InterPro" id="IPR001714">
    <property type="entry name" value="Pept_M24_MAP"/>
</dbReference>
<comment type="similarity">
    <text evidence="6">Belongs to the peptidase M24A family. Methionine aminopeptidase type 1 subfamily.</text>
</comment>
<evidence type="ECO:0000256" key="4">
    <source>
        <dbReference type="ARBA" id="ARBA00022723"/>
    </source>
</evidence>
<comment type="cofactor">
    <cofactor evidence="6">
        <name>Co(2+)</name>
        <dbReference type="ChEBI" id="CHEBI:48828"/>
    </cofactor>
    <cofactor evidence="6">
        <name>Zn(2+)</name>
        <dbReference type="ChEBI" id="CHEBI:29105"/>
    </cofactor>
    <cofactor evidence="6">
        <name>Mn(2+)</name>
        <dbReference type="ChEBI" id="CHEBI:29035"/>
    </cofactor>
    <cofactor evidence="6">
        <name>Fe(2+)</name>
        <dbReference type="ChEBI" id="CHEBI:29033"/>
    </cofactor>
    <text evidence="6">Binds 2 divalent metal cations per subunit. Has a high-affinity and a low affinity metal-binding site. The true nature of the physiological cofactor is under debate. The enzyme is active with cobalt, zinc, manganese or divalent iron ions. Most likely, methionine aminopeptidases function as mononuclear Fe(2+)-metalloproteases under physiological conditions, and the catalytically relevant metal-binding site has been assigned to the histidine-containing high-affinity site.</text>
</comment>
<dbReference type="NCBIfam" id="TIGR00500">
    <property type="entry name" value="met_pdase_I"/>
    <property type="match status" value="1"/>
</dbReference>
<feature type="binding site" evidence="6">
    <location>
        <position position="213"/>
    </location>
    <ligand>
        <name>a divalent metal cation</name>
        <dbReference type="ChEBI" id="CHEBI:60240"/>
        <label>2</label>
        <note>catalytic</note>
    </ligand>
</feature>
<feature type="binding site" evidence="6">
    <location>
        <position position="244"/>
    </location>
    <ligand>
        <name>a divalent metal cation</name>
        <dbReference type="ChEBI" id="CHEBI:60240"/>
        <label>1</label>
    </ligand>
</feature>
<feature type="binding site" evidence="6">
    <location>
        <position position="186"/>
    </location>
    <ligand>
        <name>substrate</name>
    </ligand>
</feature>
<comment type="function">
    <text evidence="1 6">Removes the N-terminal methionine from nascent proteins. The N-terminal methionine is often cleaved when the second residue in the primary sequence is small and uncharged (Met-Ala-, Cys, Gly, Pro, Ser, Thr, or Val). Requires deformylation of the N(alpha)-formylated initiator methionine before it can be hydrolyzed.</text>
</comment>
<dbReference type="RefSeq" id="WP_093068012.1">
    <property type="nucleotide sequence ID" value="NZ_FNQP01000010.1"/>
</dbReference>
<dbReference type="GO" id="GO:0070006">
    <property type="term" value="F:metalloaminopeptidase activity"/>
    <property type="evidence" value="ECO:0007669"/>
    <property type="project" value="UniProtKB-UniRule"/>
</dbReference>
<evidence type="ECO:0000313" key="10">
    <source>
        <dbReference type="Proteomes" id="UP000199397"/>
    </source>
</evidence>
<sequence>MAKTQRDQAITIKTADEIAKMRVAGKLAADVLDMIGEYVKPGVTTDELNRICHDYIVNVQQAIPAPLNYGEPPFPKSICTSINHQVCHGIPSDKKLKNGDALNIDITVIKDGYHGDTSKMFHVGEPTIAGKRLSHITQQCMYLGILEVRPGAPLGNIGKAIQRHAHAHLYSVVEEFCGHGIGSRFHEAPQILHYYSKDSDKIIMEAGMIFTIEPMINQGKRHLKILPDQWTAVTKDHKLSAQWEHTVLVTDDGFEILTLREEEANWRNTL</sequence>
<dbReference type="AlphaFoldDB" id="A0A1H4CHH9"/>